<accession>A0A814LWA7</accession>
<proteinExistence type="inferred from homology"/>
<dbReference type="OrthoDB" id="268928at2759"/>
<dbReference type="GO" id="GO:0016020">
    <property type="term" value="C:membrane"/>
    <property type="evidence" value="ECO:0007669"/>
    <property type="project" value="UniProtKB-SubCell"/>
</dbReference>
<feature type="transmembrane region" description="Helical" evidence="6">
    <location>
        <begin position="20"/>
        <end position="43"/>
    </location>
</feature>
<keyword evidence="3 6" id="KW-0812">Transmembrane</keyword>
<evidence type="ECO:0008006" key="9">
    <source>
        <dbReference type="Google" id="ProtNLM"/>
    </source>
</evidence>
<dbReference type="PANTHER" id="PTHR13180">
    <property type="entry name" value="SMALL MEMBRANE PROTEIN-RELATED"/>
    <property type="match status" value="1"/>
</dbReference>
<keyword evidence="5 6" id="KW-0472">Membrane</keyword>
<organism evidence="7 8">
    <name type="scientific">Brachionus calyciflorus</name>
    <dbReference type="NCBI Taxonomy" id="104777"/>
    <lineage>
        <taxon>Eukaryota</taxon>
        <taxon>Metazoa</taxon>
        <taxon>Spiralia</taxon>
        <taxon>Gnathifera</taxon>
        <taxon>Rotifera</taxon>
        <taxon>Eurotatoria</taxon>
        <taxon>Monogononta</taxon>
        <taxon>Pseudotrocha</taxon>
        <taxon>Ploima</taxon>
        <taxon>Brachionidae</taxon>
        <taxon>Brachionus</taxon>
    </lineage>
</organism>
<feature type="transmembrane region" description="Helical" evidence="6">
    <location>
        <begin position="91"/>
        <end position="112"/>
    </location>
</feature>
<reference evidence="7" key="1">
    <citation type="submission" date="2021-02" db="EMBL/GenBank/DDBJ databases">
        <authorList>
            <person name="Nowell W R."/>
        </authorList>
    </citation>
    <scope>NUCLEOTIDE SEQUENCE</scope>
    <source>
        <strain evidence="7">Ploen Becks lab</strain>
    </source>
</reference>
<evidence type="ECO:0000256" key="4">
    <source>
        <dbReference type="ARBA" id="ARBA00022989"/>
    </source>
</evidence>
<comment type="caution">
    <text evidence="7">The sequence shown here is derived from an EMBL/GenBank/DDBJ whole genome shotgun (WGS) entry which is preliminary data.</text>
</comment>
<protein>
    <recommendedName>
        <fullName evidence="9">Transmembrane protein 50A</fullName>
    </recommendedName>
</protein>
<gene>
    <name evidence="7" type="ORF">OXX778_LOCUS19658</name>
</gene>
<evidence type="ECO:0000256" key="6">
    <source>
        <dbReference type="SAM" id="Phobius"/>
    </source>
</evidence>
<dbReference type="EMBL" id="CAJNOC010006072">
    <property type="protein sequence ID" value="CAF1069606.1"/>
    <property type="molecule type" value="Genomic_DNA"/>
</dbReference>
<name>A0A814LWA7_9BILA</name>
<dbReference type="AlphaFoldDB" id="A0A814LWA7"/>
<dbReference type="Proteomes" id="UP000663879">
    <property type="component" value="Unassembled WGS sequence"/>
</dbReference>
<dbReference type="Pfam" id="PF05255">
    <property type="entry name" value="UPF0220"/>
    <property type="match status" value="1"/>
</dbReference>
<comment type="similarity">
    <text evidence="2">Belongs to the UPF0220 family.</text>
</comment>
<feature type="transmembrane region" description="Helical" evidence="6">
    <location>
        <begin position="124"/>
        <end position="144"/>
    </location>
</feature>
<evidence type="ECO:0000256" key="2">
    <source>
        <dbReference type="ARBA" id="ARBA00005335"/>
    </source>
</evidence>
<dbReference type="InterPro" id="IPR007919">
    <property type="entry name" value="UPF0220"/>
</dbReference>
<evidence type="ECO:0000256" key="3">
    <source>
        <dbReference type="ARBA" id="ARBA00022692"/>
    </source>
</evidence>
<keyword evidence="8" id="KW-1185">Reference proteome</keyword>
<evidence type="ECO:0000313" key="7">
    <source>
        <dbReference type="EMBL" id="CAF1069606.1"/>
    </source>
</evidence>
<evidence type="ECO:0000313" key="8">
    <source>
        <dbReference type="Proteomes" id="UP000663879"/>
    </source>
</evidence>
<evidence type="ECO:0000256" key="1">
    <source>
        <dbReference type="ARBA" id="ARBA00004141"/>
    </source>
</evidence>
<comment type="subcellular location">
    <subcellularLocation>
        <location evidence="1">Membrane</location>
        <topology evidence="1">Multi-pass membrane protein</topology>
    </subcellularLocation>
</comment>
<evidence type="ECO:0000256" key="5">
    <source>
        <dbReference type="ARBA" id="ARBA00023136"/>
    </source>
</evidence>
<sequence length="154" mass="17276">MDRILEYIHNLNLRDKRNILSSIVSGSLFAIGWWIAINAAVAFPENNELLKASHACGALATVALIMLNSVTNSQLRGDSMFSDGICGTSFVRIWVFVAFLMSFGSLIASFWIFFDFYVAKDRNYIPGLAILVQNVFLFASTMIFKFGRSEDLWA</sequence>
<keyword evidence="4 6" id="KW-1133">Transmembrane helix</keyword>
<feature type="transmembrane region" description="Helical" evidence="6">
    <location>
        <begin position="49"/>
        <end position="70"/>
    </location>
</feature>